<evidence type="ECO:0000256" key="1">
    <source>
        <dbReference type="SAM" id="Phobius"/>
    </source>
</evidence>
<evidence type="ECO:0000313" key="2">
    <source>
        <dbReference type="EMBL" id="QDT41427.1"/>
    </source>
</evidence>
<organism evidence="2 3">
    <name type="scientific">Gimesia alba</name>
    <dbReference type="NCBI Taxonomy" id="2527973"/>
    <lineage>
        <taxon>Bacteria</taxon>
        <taxon>Pseudomonadati</taxon>
        <taxon>Planctomycetota</taxon>
        <taxon>Planctomycetia</taxon>
        <taxon>Planctomycetales</taxon>
        <taxon>Planctomycetaceae</taxon>
        <taxon>Gimesia</taxon>
    </lineage>
</organism>
<keyword evidence="1" id="KW-0472">Membrane</keyword>
<accession>A0A517RC03</accession>
<evidence type="ECO:0000313" key="3">
    <source>
        <dbReference type="Proteomes" id="UP000317171"/>
    </source>
</evidence>
<name>A0A517RC03_9PLAN</name>
<dbReference type="KEGG" id="gaz:Pan241w_14880"/>
<dbReference type="EMBL" id="CP036269">
    <property type="protein sequence ID" value="QDT41427.1"/>
    <property type="molecule type" value="Genomic_DNA"/>
</dbReference>
<keyword evidence="1" id="KW-0812">Transmembrane</keyword>
<keyword evidence="3" id="KW-1185">Reference proteome</keyword>
<dbReference type="Proteomes" id="UP000317171">
    <property type="component" value="Chromosome"/>
</dbReference>
<gene>
    <name evidence="2" type="ORF">Pan241w_14880</name>
</gene>
<keyword evidence="1" id="KW-1133">Transmembrane helix</keyword>
<dbReference type="AlphaFoldDB" id="A0A517RC03"/>
<protein>
    <submittedName>
        <fullName evidence="2">Uncharacterized protein</fullName>
    </submittedName>
</protein>
<feature type="transmembrane region" description="Helical" evidence="1">
    <location>
        <begin position="12"/>
        <end position="34"/>
    </location>
</feature>
<sequence>MTENKGTKIRRKLFYTIFSLLLLYAFSIGPVIALTESTEYGGNPYVETIPFLKSFYAPLRYIVRGSFLGSIMTDYIEFCVDHF</sequence>
<reference evidence="2 3" key="1">
    <citation type="submission" date="2019-02" db="EMBL/GenBank/DDBJ databases">
        <title>Deep-cultivation of Planctomycetes and their phenomic and genomic characterization uncovers novel biology.</title>
        <authorList>
            <person name="Wiegand S."/>
            <person name="Jogler M."/>
            <person name="Boedeker C."/>
            <person name="Pinto D."/>
            <person name="Vollmers J."/>
            <person name="Rivas-Marin E."/>
            <person name="Kohn T."/>
            <person name="Peeters S.H."/>
            <person name="Heuer A."/>
            <person name="Rast P."/>
            <person name="Oberbeckmann S."/>
            <person name="Bunk B."/>
            <person name="Jeske O."/>
            <person name="Meyerdierks A."/>
            <person name="Storesund J.E."/>
            <person name="Kallscheuer N."/>
            <person name="Luecker S."/>
            <person name="Lage O.M."/>
            <person name="Pohl T."/>
            <person name="Merkel B.J."/>
            <person name="Hornburger P."/>
            <person name="Mueller R.-W."/>
            <person name="Bruemmer F."/>
            <person name="Labrenz M."/>
            <person name="Spormann A.M."/>
            <person name="Op den Camp H."/>
            <person name="Overmann J."/>
            <person name="Amann R."/>
            <person name="Jetten M.S.M."/>
            <person name="Mascher T."/>
            <person name="Medema M.H."/>
            <person name="Devos D.P."/>
            <person name="Kaster A.-K."/>
            <person name="Ovreas L."/>
            <person name="Rohde M."/>
            <person name="Galperin M.Y."/>
            <person name="Jogler C."/>
        </authorList>
    </citation>
    <scope>NUCLEOTIDE SEQUENCE [LARGE SCALE GENOMIC DNA]</scope>
    <source>
        <strain evidence="2 3">Pan241w</strain>
    </source>
</reference>
<proteinExistence type="predicted"/>